<protein>
    <recommendedName>
        <fullName evidence="2 9">DNA mismatch repair protein MutS</fullName>
    </recommendedName>
</protein>
<dbReference type="GO" id="GO:0030983">
    <property type="term" value="F:mismatched DNA binding"/>
    <property type="evidence" value="ECO:0007669"/>
    <property type="project" value="InterPro"/>
</dbReference>
<keyword evidence="5 9" id="KW-0067">ATP-binding</keyword>
<dbReference type="Pfam" id="PF05192">
    <property type="entry name" value="MutS_III"/>
    <property type="match status" value="1"/>
</dbReference>
<dbReference type="Pfam" id="PF05188">
    <property type="entry name" value="MutS_II"/>
    <property type="match status" value="1"/>
</dbReference>
<dbReference type="RefSeq" id="WP_134359374.1">
    <property type="nucleotide sequence ID" value="NZ_CP038033.1"/>
</dbReference>
<evidence type="ECO:0000256" key="7">
    <source>
        <dbReference type="ARBA" id="ARBA00023204"/>
    </source>
</evidence>
<evidence type="ECO:0000256" key="2">
    <source>
        <dbReference type="ARBA" id="ARBA00021982"/>
    </source>
</evidence>
<feature type="domain" description="DNA mismatch repair proteins mutS family" evidence="11">
    <location>
        <begin position="691"/>
        <end position="707"/>
    </location>
</feature>
<dbReference type="SUPFAM" id="SSF52540">
    <property type="entry name" value="P-loop containing nucleoside triphosphate hydrolases"/>
    <property type="match status" value="1"/>
</dbReference>
<reference evidence="12 13" key="1">
    <citation type="submission" date="2019-03" db="EMBL/GenBank/DDBJ databases">
        <title>The genome sequence of Nitrosococcus wardiae strain D1FHST reveals the archetypal metabolic capacity of ammonia-oxidizing Gammaproteobacteria.</title>
        <authorList>
            <person name="Wang L."/>
            <person name="Lim C.K."/>
            <person name="Hanson T.E."/>
            <person name="Dang H."/>
            <person name="Klotz M.G."/>
        </authorList>
    </citation>
    <scope>NUCLEOTIDE SEQUENCE [LARGE SCALE GENOMIC DNA]</scope>
    <source>
        <strain evidence="12 13">D1FHS</strain>
    </source>
</reference>
<dbReference type="InterPro" id="IPR027417">
    <property type="entry name" value="P-loop_NTPase"/>
</dbReference>
<dbReference type="FunFam" id="1.10.1420.10:FF:000002">
    <property type="entry name" value="DNA mismatch repair protein MutS"/>
    <property type="match status" value="1"/>
</dbReference>
<dbReference type="InterPro" id="IPR007696">
    <property type="entry name" value="DNA_mismatch_repair_MutS_core"/>
</dbReference>
<dbReference type="SMART" id="SM00533">
    <property type="entry name" value="MUTSd"/>
    <property type="match status" value="1"/>
</dbReference>
<keyword evidence="7 9" id="KW-0234">DNA repair</keyword>
<dbReference type="InterPro" id="IPR005748">
    <property type="entry name" value="DNA_mismatch_repair_MutS"/>
</dbReference>
<evidence type="ECO:0000256" key="4">
    <source>
        <dbReference type="ARBA" id="ARBA00022763"/>
    </source>
</evidence>
<accession>A0A4P7C5I8</accession>
<dbReference type="Gene3D" id="3.40.1170.10">
    <property type="entry name" value="DNA repair protein MutS, domain I"/>
    <property type="match status" value="1"/>
</dbReference>
<evidence type="ECO:0000256" key="10">
    <source>
        <dbReference type="RuleBase" id="RU003756"/>
    </source>
</evidence>
<dbReference type="AlphaFoldDB" id="A0A4P7C5I8"/>
<dbReference type="SUPFAM" id="SSF55271">
    <property type="entry name" value="DNA repair protein MutS, domain I"/>
    <property type="match status" value="1"/>
</dbReference>
<dbReference type="SUPFAM" id="SSF53150">
    <property type="entry name" value="DNA repair protein MutS, domain II"/>
    <property type="match status" value="1"/>
</dbReference>
<keyword evidence="13" id="KW-1185">Reference proteome</keyword>
<name>A0A4P7C5I8_9GAMM</name>
<evidence type="ECO:0000313" key="12">
    <source>
        <dbReference type="EMBL" id="QBQ56122.1"/>
    </source>
</evidence>
<gene>
    <name evidence="9 12" type="primary">mutS</name>
    <name evidence="12" type="ORF">E3U44_17610</name>
</gene>
<comment type="function">
    <text evidence="8 9">This protein is involved in the repair of mismatches in DNA. It is possible that it carries out the mismatch recognition step. This protein has a weak ATPase activity.</text>
</comment>
<dbReference type="InterPro" id="IPR000432">
    <property type="entry name" value="DNA_mismatch_repair_MutS_C"/>
</dbReference>
<dbReference type="GO" id="GO:0140664">
    <property type="term" value="F:ATP-dependent DNA damage sensor activity"/>
    <property type="evidence" value="ECO:0007669"/>
    <property type="project" value="InterPro"/>
</dbReference>
<keyword evidence="6 9" id="KW-0238">DNA-binding</keyword>
<dbReference type="InterPro" id="IPR017261">
    <property type="entry name" value="DNA_mismatch_repair_MutS/MSH"/>
</dbReference>
<dbReference type="InterPro" id="IPR016151">
    <property type="entry name" value="DNA_mismatch_repair_MutS_N"/>
</dbReference>
<proteinExistence type="inferred from homology"/>
<dbReference type="InterPro" id="IPR007860">
    <property type="entry name" value="DNA_mmatch_repair_MutS_con_dom"/>
</dbReference>
<dbReference type="FunFam" id="3.40.50.300:FF:000283">
    <property type="entry name" value="DNA mismatch repair protein MutS"/>
    <property type="match status" value="1"/>
</dbReference>
<evidence type="ECO:0000256" key="3">
    <source>
        <dbReference type="ARBA" id="ARBA00022741"/>
    </source>
</evidence>
<dbReference type="Proteomes" id="UP000294325">
    <property type="component" value="Chromosome"/>
</dbReference>
<dbReference type="OrthoDB" id="9802448at2"/>
<organism evidence="12 13">
    <name type="scientific">Nitrosococcus wardiae</name>
    <dbReference type="NCBI Taxonomy" id="1814290"/>
    <lineage>
        <taxon>Bacteria</taxon>
        <taxon>Pseudomonadati</taxon>
        <taxon>Pseudomonadota</taxon>
        <taxon>Gammaproteobacteria</taxon>
        <taxon>Chromatiales</taxon>
        <taxon>Chromatiaceae</taxon>
        <taxon>Nitrosococcus</taxon>
    </lineage>
</organism>
<keyword evidence="4 9" id="KW-0227">DNA damage</keyword>
<dbReference type="GO" id="GO:0006298">
    <property type="term" value="P:mismatch repair"/>
    <property type="evidence" value="ECO:0007669"/>
    <property type="project" value="UniProtKB-UniRule"/>
</dbReference>
<dbReference type="SMART" id="SM00534">
    <property type="entry name" value="MUTSac"/>
    <property type="match status" value="1"/>
</dbReference>
<dbReference type="InterPro" id="IPR036187">
    <property type="entry name" value="DNA_mismatch_repair_MutS_sf"/>
</dbReference>
<dbReference type="Pfam" id="PF00488">
    <property type="entry name" value="MutS_V"/>
    <property type="match status" value="1"/>
</dbReference>
<dbReference type="PIRSF" id="PIRSF037677">
    <property type="entry name" value="DNA_mis_repair_Msh6"/>
    <property type="match status" value="1"/>
</dbReference>
<dbReference type="Gene3D" id="6.10.140.430">
    <property type="match status" value="1"/>
</dbReference>
<dbReference type="PANTHER" id="PTHR11361:SF34">
    <property type="entry name" value="DNA MISMATCH REPAIR PROTEIN MSH1, MITOCHONDRIAL"/>
    <property type="match status" value="1"/>
</dbReference>
<dbReference type="SUPFAM" id="SSF48334">
    <property type="entry name" value="DNA repair protein MutS, domain III"/>
    <property type="match status" value="1"/>
</dbReference>
<keyword evidence="3 9" id="KW-0547">Nucleotide-binding</keyword>
<evidence type="ECO:0000256" key="1">
    <source>
        <dbReference type="ARBA" id="ARBA00006271"/>
    </source>
</evidence>
<dbReference type="InterPro" id="IPR007695">
    <property type="entry name" value="DNA_mismatch_repair_MutS-lik_N"/>
</dbReference>
<dbReference type="Gene3D" id="3.30.420.110">
    <property type="entry name" value="MutS, connector domain"/>
    <property type="match status" value="1"/>
</dbReference>
<evidence type="ECO:0000256" key="9">
    <source>
        <dbReference type="HAMAP-Rule" id="MF_00096"/>
    </source>
</evidence>
<dbReference type="GO" id="GO:0005829">
    <property type="term" value="C:cytosol"/>
    <property type="evidence" value="ECO:0007669"/>
    <property type="project" value="TreeGrafter"/>
</dbReference>
<dbReference type="EMBL" id="CP038033">
    <property type="protein sequence ID" value="QBQ56122.1"/>
    <property type="molecule type" value="Genomic_DNA"/>
</dbReference>
<dbReference type="GO" id="GO:0003684">
    <property type="term" value="F:damaged DNA binding"/>
    <property type="evidence" value="ECO:0007669"/>
    <property type="project" value="UniProtKB-UniRule"/>
</dbReference>
<dbReference type="Gene3D" id="1.10.1420.10">
    <property type="match status" value="2"/>
</dbReference>
<evidence type="ECO:0000259" key="11">
    <source>
        <dbReference type="PROSITE" id="PS00486"/>
    </source>
</evidence>
<dbReference type="InterPro" id="IPR007861">
    <property type="entry name" value="DNA_mismatch_repair_MutS_clamp"/>
</dbReference>
<dbReference type="Gene3D" id="3.40.50.300">
    <property type="entry name" value="P-loop containing nucleotide triphosphate hydrolases"/>
    <property type="match status" value="1"/>
</dbReference>
<sequence>MSANGPRKPHTPMMQQYLRIKADYPHTLLLYRMGDFYELFYEDARRAAELLDIALTSRGQSAGAPIPMAGIPYHALDSYLVRLVRQGESVAICEQMGDPAKSKGPVERQVVRVVTPGTVTDEALLEARQDNLLAALQRKGDIFGFAVLDLCSGRFSVLEVNNEAAAASELARIRPAELLVSEELALTLADPQAATVTRPLPPWYFDTESAQRQLCQQFGTQDLTGFGCEDLKTAIAAAGCLLQYIRDTQRTQLPHIQKLQVESQETSVILDPSTRRNLELEESLSGHSNHTLIAVLDRTATAMGSRLLRRYLHRPLRDQTLLKQRQQAIATLLETGLSAPLQKLLRGIGDIERILSRVALRSARPRDLVQLRHSLGLLPDIQAPLFPLQSPQLRLLQQNLGPFPELYQLLQRAICENPPVLLQEGGVIAPGFDSKLDELRHLSNNAGQFLVELEQRERERTGLSTLKVGYNKIHGYYIEIARTQAHKAPPDYTRRQTLKGAERYITPELKGFEDKVLSARERAQAREKALYEELLEQVANPLPALQACASALAELDVLNNLAERAETLEYMPPVLSDQPGILIEGGRHPVVEQTLEAPFVSNDLTLHEERRTLIITGPNMGGKSTYMRQTALIVLLAHIGSFVPARRAVIGPIDRIFTRIGAADDLAGGRSTFMVEMTETANILHNATKHSLVLMDEIGRGTSTFDGLSLAWAVASHLAYTVRSLTLFATHYFELTSLPEHLPGVANLHLTATEYKERIVFLHAVKEGPANQSYGLQVAALAGVPQEVITQARQRLAELENNARQNPTDGGETQLDLFATPADHPVVQILQDLEPDELSPRQALKKLYELKALLNLAVTN</sequence>
<dbReference type="CDD" id="cd03284">
    <property type="entry name" value="ABC_MutS1"/>
    <property type="match status" value="1"/>
</dbReference>
<dbReference type="FunFam" id="3.40.1170.10:FF:000001">
    <property type="entry name" value="DNA mismatch repair protein MutS"/>
    <property type="match status" value="1"/>
</dbReference>
<evidence type="ECO:0000256" key="6">
    <source>
        <dbReference type="ARBA" id="ARBA00023125"/>
    </source>
</evidence>
<feature type="binding site" evidence="9">
    <location>
        <begin position="617"/>
        <end position="624"/>
    </location>
    <ligand>
        <name>ATP</name>
        <dbReference type="ChEBI" id="CHEBI:30616"/>
    </ligand>
</feature>
<dbReference type="GO" id="GO:0005524">
    <property type="term" value="F:ATP binding"/>
    <property type="evidence" value="ECO:0007669"/>
    <property type="project" value="UniProtKB-UniRule"/>
</dbReference>
<dbReference type="InterPro" id="IPR045076">
    <property type="entry name" value="MutS"/>
</dbReference>
<evidence type="ECO:0000313" key="13">
    <source>
        <dbReference type="Proteomes" id="UP000294325"/>
    </source>
</evidence>
<dbReference type="InterPro" id="IPR036678">
    <property type="entry name" value="MutS_con_dom_sf"/>
</dbReference>
<dbReference type="NCBIfam" id="TIGR01070">
    <property type="entry name" value="mutS1"/>
    <property type="match status" value="1"/>
</dbReference>
<dbReference type="HAMAP" id="MF_00096">
    <property type="entry name" value="MutS"/>
    <property type="match status" value="1"/>
</dbReference>
<dbReference type="PANTHER" id="PTHR11361">
    <property type="entry name" value="DNA MISMATCH REPAIR PROTEIN MUTS FAMILY MEMBER"/>
    <property type="match status" value="1"/>
</dbReference>
<dbReference type="KEGG" id="nwr:E3U44_17610"/>
<evidence type="ECO:0000256" key="8">
    <source>
        <dbReference type="ARBA" id="ARBA00024647"/>
    </source>
</evidence>
<evidence type="ECO:0000256" key="5">
    <source>
        <dbReference type="ARBA" id="ARBA00022840"/>
    </source>
</evidence>
<dbReference type="Pfam" id="PF01624">
    <property type="entry name" value="MutS_I"/>
    <property type="match status" value="1"/>
</dbReference>
<comment type="similarity">
    <text evidence="1 9 10">Belongs to the DNA mismatch repair MutS family.</text>
</comment>
<dbReference type="Pfam" id="PF05190">
    <property type="entry name" value="MutS_IV"/>
    <property type="match status" value="1"/>
</dbReference>
<dbReference type="PROSITE" id="PS00486">
    <property type="entry name" value="DNA_MISMATCH_REPAIR_2"/>
    <property type="match status" value="1"/>
</dbReference>
<dbReference type="NCBIfam" id="NF003810">
    <property type="entry name" value="PRK05399.1"/>
    <property type="match status" value="1"/>
</dbReference>